<name>A0A5J4PFG8_9ZZZZ</name>
<reference evidence="2" key="1">
    <citation type="submission" date="2019-03" db="EMBL/GenBank/DDBJ databases">
        <title>Single cell metagenomics reveals metabolic interactions within the superorganism composed of flagellate Streblomastix strix and complex community of Bacteroidetes bacteria on its surface.</title>
        <authorList>
            <person name="Treitli S.C."/>
            <person name="Kolisko M."/>
            <person name="Husnik F."/>
            <person name="Keeling P."/>
            <person name="Hampl V."/>
        </authorList>
    </citation>
    <scope>NUCLEOTIDE SEQUENCE</scope>
    <source>
        <strain evidence="2">STM</strain>
    </source>
</reference>
<dbReference type="AlphaFoldDB" id="A0A5J4PFG8"/>
<dbReference type="Pfam" id="PF00326">
    <property type="entry name" value="Peptidase_S9"/>
    <property type="match status" value="1"/>
</dbReference>
<dbReference type="Gene3D" id="3.40.50.1820">
    <property type="entry name" value="alpha/beta hydrolase"/>
    <property type="match status" value="1"/>
</dbReference>
<dbReference type="InterPro" id="IPR001375">
    <property type="entry name" value="Peptidase_S9_cat"/>
</dbReference>
<proteinExistence type="predicted"/>
<evidence type="ECO:0000313" key="2">
    <source>
        <dbReference type="EMBL" id="KAA6308197.1"/>
    </source>
</evidence>
<dbReference type="EMBL" id="SNRY01008642">
    <property type="protein sequence ID" value="KAA6308197.1"/>
    <property type="molecule type" value="Genomic_DNA"/>
</dbReference>
<feature type="non-terminal residue" evidence="2">
    <location>
        <position position="1"/>
    </location>
</feature>
<dbReference type="GO" id="GO:0006508">
    <property type="term" value="P:proteolysis"/>
    <property type="evidence" value="ECO:0007669"/>
    <property type="project" value="InterPro"/>
</dbReference>
<evidence type="ECO:0000259" key="1">
    <source>
        <dbReference type="Pfam" id="PF00326"/>
    </source>
</evidence>
<comment type="caution">
    <text evidence="2">The sequence shown here is derived from an EMBL/GenBank/DDBJ whole genome shotgun (WGS) entry which is preliminary data.</text>
</comment>
<sequence length="78" mass="9108">FKEASPLNQIKKSTLPMLFIHGDADTSVPTQMVYSLYEAKPEPKELWIVPGVEHAISYKKNKEEYTFKVKTFVEKYIR</sequence>
<accession>A0A5J4PFG8</accession>
<dbReference type="GO" id="GO:0008236">
    <property type="term" value="F:serine-type peptidase activity"/>
    <property type="evidence" value="ECO:0007669"/>
    <property type="project" value="InterPro"/>
</dbReference>
<dbReference type="SUPFAM" id="SSF53474">
    <property type="entry name" value="alpha/beta-Hydrolases"/>
    <property type="match status" value="1"/>
</dbReference>
<protein>
    <recommendedName>
        <fullName evidence="1">Peptidase S9 prolyl oligopeptidase catalytic domain-containing protein</fullName>
    </recommendedName>
</protein>
<dbReference type="InterPro" id="IPR029058">
    <property type="entry name" value="AB_hydrolase_fold"/>
</dbReference>
<organism evidence="2">
    <name type="scientific">termite gut metagenome</name>
    <dbReference type="NCBI Taxonomy" id="433724"/>
    <lineage>
        <taxon>unclassified sequences</taxon>
        <taxon>metagenomes</taxon>
        <taxon>organismal metagenomes</taxon>
    </lineage>
</organism>
<feature type="domain" description="Peptidase S9 prolyl oligopeptidase catalytic" evidence="1">
    <location>
        <begin position="1"/>
        <end position="77"/>
    </location>
</feature>
<gene>
    <name evidence="2" type="ORF">EZS27_040125</name>
</gene>